<evidence type="ECO:0000256" key="12">
    <source>
        <dbReference type="HAMAP-Rule" id="MF_00741"/>
    </source>
</evidence>
<dbReference type="GO" id="GO:0004637">
    <property type="term" value="F:phosphoribosylamine-glycine ligase activity"/>
    <property type="evidence" value="ECO:0007669"/>
    <property type="project" value="TreeGrafter"/>
</dbReference>
<dbReference type="GO" id="GO:0005829">
    <property type="term" value="C:cytosol"/>
    <property type="evidence" value="ECO:0007669"/>
    <property type="project" value="TreeGrafter"/>
</dbReference>
<evidence type="ECO:0000256" key="10">
    <source>
        <dbReference type="ARBA" id="ARBA00033093"/>
    </source>
</evidence>
<comment type="catalytic activity">
    <reaction evidence="11 12">
        <text>2-formamido-N(1)-(5-O-phospho-beta-D-ribosyl)acetamidine + ATP = 5-amino-1-(5-phospho-beta-D-ribosyl)imidazole + ADP + phosphate + H(+)</text>
        <dbReference type="Rhea" id="RHEA:23032"/>
        <dbReference type="ChEBI" id="CHEBI:15378"/>
        <dbReference type="ChEBI" id="CHEBI:30616"/>
        <dbReference type="ChEBI" id="CHEBI:43474"/>
        <dbReference type="ChEBI" id="CHEBI:137981"/>
        <dbReference type="ChEBI" id="CHEBI:147287"/>
        <dbReference type="ChEBI" id="CHEBI:456216"/>
        <dbReference type="EC" id="6.3.3.1"/>
    </reaction>
</comment>
<keyword evidence="5 12" id="KW-0436">Ligase</keyword>
<dbReference type="Proteomes" id="UP000228596">
    <property type="component" value="Unassembled WGS sequence"/>
</dbReference>
<dbReference type="Gene3D" id="3.90.650.10">
    <property type="entry name" value="PurM-like C-terminal domain"/>
    <property type="match status" value="1"/>
</dbReference>
<dbReference type="SUPFAM" id="SSF56042">
    <property type="entry name" value="PurM C-terminal domain-like"/>
    <property type="match status" value="1"/>
</dbReference>
<sequence length="364" mass="39535">MSKKGVTYVDAGVDIDKADQAVAAMKQHIESTYNGNVLSHVGNFGGLFGLRDDWVLVASVDGVGTKLQVATRAGRHNTIGRDLVHHCLDDLTAQGPVRPLFFLDYFGMINLDPIVAEQVVRGLCEALAEYNCPLLGGETAEMPGTYVLGQYDLVGMIVGIIARNKIIDGSTIQDGDMAIGLGSDGLGTNGYSLARKVVFEIMGRDIDDTLYTGPSGAKVSVADELLRVHRCYYEPLLPLMNKGLIKAAAHITGGGIPGNLVRVLPEGAEAHLDHTLWAEHTPPIFKIIREQSGQGWTDYFKTFNDGIGMTLVVSPEDVQETLLQLHTSRERAWTIGQIHIAANTQPAVHIHQKGITYHYPADRK</sequence>
<comment type="pathway">
    <text evidence="1 12">Purine metabolism; IMP biosynthesis via de novo pathway; 5-amino-1-(5-phospho-D-ribosyl)imidazole from N(2)-formyl-N(1)-(5-phospho-D-ribosyl)glycinamide: step 2/2.</text>
</comment>
<reference evidence="16" key="1">
    <citation type="submission" date="2017-09" db="EMBL/GenBank/DDBJ databases">
        <title>Depth-based differentiation of microbial function through sediment-hosted aquifers and enrichment of novel symbionts in the deep terrestrial subsurface.</title>
        <authorList>
            <person name="Probst A.J."/>
            <person name="Ladd B."/>
            <person name="Jarett J.K."/>
            <person name="Geller-Mcgrath D.E."/>
            <person name="Sieber C.M.K."/>
            <person name="Emerson J.B."/>
            <person name="Anantharaman K."/>
            <person name="Thomas B.C."/>
            <person name="Malmstrom R."/>
            <person name="Stieglmeier M."/>
            <person name="Klingl A."/>
            <person name="Woyke T."/>
            <person name="Ryan C.M."/>
            <person name="Banfield J.F."/>
        </authorList>
    </citation>
    <scope>NUCLEOTIDE SEQUENCE [LARGE SCALE GENOMIC DNA]</scope>
</reference>
<dbReference type="InterPro" id="IPR036921">
    <property type="entry name" value="PurM-like_N_sf"/>
</dbReference>
<gene>
    <name evidence="12" type="primary">purM</name>
    <name evidence="15" type="ORF">COT77_02875</name>
</gene>
<feature type="domain" description="PurM-like N-terminal" evidence="13">
    <location>
        <begin position="49"/>
        <end position="161"/>
    </location>
</feature>
<dbReference type="GO" id="GO:0004641">
    <property type="term" value="F:phosphoribosylformylglycinamidine cyclo-ligase activity"/>
    <property type="evidence" value="ECO:0007669"/>
    <property type="project" value="UniProtKB-UniRule"/>
</dbReference>
<dbReference type="CDD" id="cd02196">
    <property type="entry name" value="PurM"/>
    <property type="match status" value="1"/>
</dbReference>
<evidence type="ECO:0000256" key="8">
    <source>
        <dbReference type="ARBA" id="ARBA00031908"/>
    </source>
</evidence>
<evidence type="ECO:0000256" key="6">
    <source>
        <dbReference type="ARBA" id="ARBA00022741"/>
    </source>
</evidence>
<evidence type="ECO:0000313" key="15">
    <source>
        <dbReference type="EMBL" id="PIT97187.1"/>
    </source>
</evidence>
<organism evidence="15 16">
    <name type="scientific">Candidatus Berkelbacteria bacterium CG10_big_fil_rev_8_21_14_0_10_41_12</name>
    <dbReference type="NCBI Taxonomy" id="1974513"/>
    <lineage>
        <taxon>Bacteria</taxon>
        <taxon>Candidatus Berkelbacteria</taxon>
    </lineage>
</organism>
<dbReference type="GO" id="GO:0005524">
    <property type="term" value="F:ATP binding"/>
    <property type="evidence" value="ECO:0007669"/>
    <property type="project" value="UniProtKB-KW"/>
</dbReference>
<dbReference type="NCBIfam" id="TIGR00878">
    <property type="entry name" value="purM"/>
    <property type="match status" value="1"/>
</dbReference>
<proteinExistence type="inferred from homology"/>
<evidence type="ECO:0000256" key="5">
    <source>
        <dbReference type="ARBA" id="ARBA00022598"/>
    </source>
</evidence>
<evidence type="ECO:0000256" key="3">
    <source>
        <dbReference type="ARBA" id="ARBA00013047"/>
    </source>
</evidence>
<evidence type="ECO:0000259" key="14">
    <source>
        <dbReference type="Pfam" id="PF02769"/>
    </source>
</evidence>
<evidence type="ECO:0000256" key="1">
    <source>
        <dbReference type="ARBA" id="ARBA00004686"/>
    </source>
</evidence>
<feature type="domain" description="PurM-like C-terminal" evidence="14">
    <location>
        <begin position="173"/>
        <end position="338"/>
    </location>
</feature>
<evidence type="ECO:0000256" key="2">
    <source>
        <dbReference type="ARBA" id="ARBA00010280"/>
    </source>
</evidence>
<dbReference type="HAMAP" id="MF_00741">
    <property type="entry name" value="AIRS"/>
    <property type="match status" value="1"/>
</dbReference>
<evidence type="ECO:0000256" key="9">
    <source>
        <dbReference type="ARBA" id="ARBA00032931"/>
    </source>
</evidence>
<evidence type="ECO:0000256" key="11">
    <source>
        <dbReference type="ARBA" id="ARBA00049057"/>
    </source>
</evidence>
<dbReference type="PANTHER" id="PTHR10520:SF12">
    <property type="entry name" value="TRIFUNCTIONAL PURINE BIOSYNTHETIC PROTEIN ADENOSINE-3"/>
    <property type="match status" value="1"/>
</dbReference>
<evidence type="ECO:0000313" key="16">
    <source>
        <dbReference type="Proteomes" id="UP000228596"/>
    </source>
</evidence>
<dbReference type="EC" id="6.3.3.1" evidence="3 12"/>
<dbReference type="InterPro" id="IPR004733">
    <property type="entry name" value="PurM_cligase"/>
</dbReference>
<dbReference type="GO" id="GO:0006189">
    <property type="term" value="P:'de novo' IMP biosynthetic process"/>
    <property type="evidence" value="ECO:0007669"/>
    <property type="project" value="UniProtKB-UniRule"/>
</dbReference>
<dbReference type="Pfam" id="PF02769">
    <property type="entry name" value="AIRS_C"/>
    <property type="match status" value="1"/>
</dbReference>
<keyword evidence="12" id="KW-0963">Cytoplasm</keyword>
<name>A0A2M6WWM1_9BACT</name>
<comment type="subcellular location">
    <subcellularLocation>
        <location evidence="12">Cytoplasm</location>
    </subcellularLocation>
</comment>
<evidence type="ECO:0000259" key="13">
    <source>
        <dbReference type="Pfam" id="PF00586"/>
    </source>
</evidence>
<dbReference type="UniPathway" id="UPA00074">
    <property type="reaction ID" value="UER00129"/>
</dbReference>
<dbReference type="EMBL" id="PEZV01000030">
    <property type="protein sequence ID" value="PIT97187.1"/>
    <property type="molecule type" value="Genomic_DNA"/>
</dbReference>
<dbReference type="InterPro" id="IPR016188">
    <property type="entry name" value="PurM-like_N"/>
</dbReference>
<comment type="similarity">
    <text evidence="2 12">Belongs to the AIR synthase family.</text>
</comment>
<accession>A0A2M6WWM1</accession>
<keyword evidence="7 12" id="KW-0067">ATP-binding</keyword>
<keyword evidence="6 12" id="KW-0547">Nucleotide-binding</keyword>
<dbReference type="InterPro" id="IPR010918">
    <property type="entry name" value="PurM-like_C_dom"/>
</dbReference>
<evidence type="ECO:0000256" key="7">
    <source>
        <dbReference type="ARBA" id="ARBA00022840"/>
    </source>
</evidence>
<dbReference type="AlphaFoldDB" id="A0A2M6WWM1"/>
<dbReference type="PANTHER" id="PTHR10520">
    <property type="entry name" value="TRIFUNCTIONAL PURINE BIOSYNTHETIC PROTEIN ADENOSINE-3-RELATED"/>
    <property type="match status" value="1"/>
</dbReference>
<keyword evidence="12" id="KW-0658">Purine biosynthesis</keyword>
<evidence type="ECO:0000256" key="4">
    <source>
        <dbReference type="ARBA" id="ARBA00020367"/>
    </source>
</evidence>
<protein>
    <recommendedName>
        <fullName evidence="4 12">Phosphoribosylformylglycinamidine cyclo-ligase</fullName>
        <ecNumber evidence="3 12">6.3.3.1</ecNumber>
    </recommendedName>
    <alternativeName>
        <fullName evidence="9 12">AIR synthase</fullName>
    </alternativeName>
    <alternativeName>
        <fullName evidence="10 12">AIRS</fullName>
    </alternativeName>
    <alternativeName>
        <fullName evidence="8 12">Phosphoribosyl-aminoimidazole synthetase</fullName>
    </alternativeName>
</protein>
<dbReference type="SUPFAM" id="SSF55326">
    <property type="entry name" value="PurM N-terminal domain-like"/>
    <property type="match status" value="1"/>
</dbReference>
<dbReference type="InterPro" id="IPR036676">
    <property type="entry name" value="PurM-like_C_sf"/>
</dbReference>
<dbReference type="GO" id="GO:0046084">
    <property type="term" value="P:adenine biosynthetic process"/>
    <property type="evidence" value="ECO:0007669"/>
    <property type="project" value="TreeGrafter"/>
</dbReference>
<dbReference type="Pfam" id="PF00586">
    <property type="entry name" value="AIRS"/>
    <property type="match status" value="1"/>
</dbReference>
<dbReference type="Gene3D" id="3.30.1330.10">
    <property type="entry name" value="PurM-like, N-terminal domain"/>
    <property type="match status" value="1"/>
</dbReference>
<comment type="caution">
    <text evidence="15">The sequence shown here is derived from an EMBL/GenBank/DDBJ whole genome shotgun (WGS) entry which is preliminary data.</text>
</comment>